<evidence type="ECO:0000313" key="11">
    <source>
        <dbReference type="Proteomes" id="UP000317650"/>
    </source>
</evidence>
<dbReference type="GO" id="GO:0005789">
    <property type="term" value="C:endoplasmic reticulum membrane"/>
    <property type="evidence" value="ECO:0007669"/>
    <property type="project" value="UniProtKB-SubCell"/>
</dbReference>
<dbReference type="InterPro" id="IPR002225">
    <property type="entry name" value="3Beta_OHSteriod_DH/Estase"/>
</dbReference>
<dbReference type="Gene3D" id="3.40.50.720">
    <property type="entry name" value="NAD(P)-binding Rossmann-like Domain"/>
    <property type="match status" value="1"/>
</dbReference>
<organism evidence="10 11">
    <name type="scientific">Musa balbisiana</name>
    <name type="common">Banana</name>
    <dbReference type="NCBI Taxonomy" id="52838"/>
    <lineage>
        <taxon>Eukaryota</taxon>
        <taxon>Viridiplantae</taxon>
        <taxon>Streptophyta</taxon>
        <taxon>Embryophyta</taxon>
        <taxon>Tracheophyta</taxon>
        <taxon>Spermatophyta</taxon>
        <taxon>Magnoliopsida</taxon>
        <taxon>Liliopsida</taxon>
        <taxon>Zingiberales</taxon>
        <taxon>Musaceae</taxon>
        <taxon>Musa</taxon>
    </lineage>
</organism>
<evidence type="ECO:0000256" key="8">
    <source>
        <dbReference type="RuleBase" id="RU363132"/>
    </source>
</evidence>
<evidence type="ECO:0000259" key="9">
    <source>
        <dbReference type="PROSITE" id="PS50845"/>
    </source>
</evidence>
<dbReference type="GO" id="GO:0006694">
    <property type="term" value="P:steroid biosynthetic process"/>
    <property type="evidence" value="ECO:0007669"/>
    <property type="project" value="InterPro"/>
</dbReference>
<dbReference type="Pfam" id="PF02453">
    <property type="entry name" value="Reticulon"/>
    <property type="match status" value="1"/>
</dbReference>
<accession>A0A4S8JD82</accession>
<dbReference type="InterPro" id="IPR036291">
    <property type="entry name" value="NAD(P)-bd_dom_sf"/>
</dbReference>
<dbReference type="SUPFAM" id="SSF51735">
    <property type="entry name" value="NAD(P)-binding Rossmann-fold domains"/>
    <property type="match status" value="1"/>
</dbReference>
<evidence type="ECO:0000256" key="2">
    <source>
        <dbReference type="ARBA" id="ARBA00009219"/>
    </source>
</evidence>
<protein>
    <recommendedName>
        <fullName evidence="8">Reticulon-like protein</fullName>
    </recommendedName>
</protein>
<dbReference type="PANTHER" id="PTHR43245">
    <property type="entry name" value="BIFUNCTIONAL POLYMYXIN RESISTANCE PROTEIN ARNA"/>
    <property type="match status" value="1"/>
</dbReference>
<evidence type="ECO:0000256" key="7">
    <source>
        <dbReference type="ARBA" id="ARBA00023136"/>
    </source>
</evidence>
<dbReference type="InterPro" id="IPR050177">
    <property type="entry name" value="Lipid_A_modif_metabolic_enz"/>
</dbReference>
<sequence>MAIVDSGSPPIGPDTTACTVMFGKSTYLGRSLVSALIKSGRWAVRVADTLPPPSLGPIQSDLAAYFHVDVADRSSLRSAVAGSAVVFLVDPLPPFPSPLVGGDFPRLHALAVVGAKNVVAACREAGVLRLVYTGSADVVFDGKNDIRGADESLPYPHRYEDPLNELRMQVEVLVLSANGKDGLLTCALRSGNIFGPGDPHLVPFLVQEARSKRAKFVIGSGKNMCDLVYVENVVHANISAEHALSVAPASVAGKPFFITNDKPVKLWEFISNILENLGYRRPSIHLPINLSMIVILLAKLAGDKLRVCRLSNSVFSPSTVYSLSCSRTFDCSKAKTLLGYSPIVSFQEGIELTVESFSHLAKGSGHALERDWTITSKADRMLGSGVVADILLWRDEKKTFALVLSSFVLFYWFFLSGRTFVTSSAKILMVICLSLFIQGILPTKMFGSNIEKISPSCFEISESTMRDACFALASLWNEGISTMKLLAQGDDWSIFFKAAGCLYLVKLLLHIPISVLVGLGLASLFTFFIVYEQCEEEVDNLKKAAVVGLEKLKEPLIARLPKFLINNS</sequence>
<feature type="transmembrane region" description="Helical" evidence="8">
    <location>
        <begin position="507"/>
        <end position="531"/>
    </location>
</feature>
<dbReference type="Pfam" id="PF01073">
    <property type="entry name" value="3Beta_HSD"/>
    <property type="match status" value="1"/>
</dbReference>
<keyword evidence="5 8" id="KW-1133">Transmembrane helix</keyword>
<comment type="caution">
    <text evidence="10">The sequence shown here is derived from an EMBL/GenBank/DDBJ whole genome shotgun (WGS) entry which is preliminary data.</text>
</comment>
<keyword evidence="6" id="KW-0560">Oxidoreductase</keyword>
<evidence type="ECO:0000256" key="6">
    <source>
        <dbReference type="ARBA" id="ARBA00023002"/>
    </source>
</evidence>
<feature type="transmembrane region" description="Helical" evidence="8">
    <location>
        <begin position="400"/>
        <end position="421"/>
    </location>
</feature>
<evidence type="ECO:0000256" key="4">
    <source>
        <dbReference type="ARBA" id="ARBA00022824"/>
    </source>
</evidence>
<keyword evidence="4 8" id="KW-0256">Endoplasmic reticulum</keyword>
<evidence type="ECO:0000313" key="10">
    <source>
        <dbReference type="EMBL" id="THU59595.1"/>
    </source>
</evidence>
<comment type="subcellular location">
    <subcellularLocation>
        <location evidence="1 8">Endoplasmic reticulum membrane</location>
        <topology evidence="1 8">Multi-pass membrane protein</topology>
    </subcellularLocation>
</comment>
<dbReference type="InterPro" id="IPR003388">
    <property type="entry name" value="Reticulon"/>
</dbReference>
<keyword evidence="11" id="KW-1185">Reference proteome</keyword>
<dbReference type="Proteomes" id="UP000317650">
    <property type="component" value="Chromosome 7"/>
</dbReference>
<dbReference type="AlphaFoldDB" id="A0A4S8JD82"/>
<dbReference type="GO" id="GO:0016616">
    <property type="term" value="F:oxidoreductase activity, acting on the CH-OH group of donors, NAD or NADP as acceptor"/>
    <property type="evidence" value="ECO:0007669"/>
    <property type="project" value="InterPro"/>
</dbReference>
<evidence type="ECO:0000256" key="5">
    <source>
        <dbReference type="ARBA" id="ARBA00022989"/>
    </source>
</evidence>
<comment type="similarity">
    <text evidence="2">Belongs to the 3-beta-HSD family.</text>
</comment>
<dbReference type="PANTHER" id="PTHR43245:SF51">
    <property type="entry name" value="SHORT CHAIN DEHYDROGENASE_REDUCTASE FAMILY 42E, MEMBER 2"/>
    <property type="match status" value="1"/>
</dbReference>
<gene>
    <name evidence="10" type="ORF">C4D60_Mb07t03750</name>
</gene>
<feature type="domain" description="Reticulon" evidence="9">
    <location>
        <begin position="387"/>
        <end position="568"/>
    </location>
</feature>
<dbReference type="PROSITE" id="PS50845">
    <property type="entry name" value="RETICULON"/>
    <property type="match status" value="1"/>
</dbReference>
<dbReference type="EMBL" id="PYDT01000005">
    <property type="protein sequence ID" value="THU59595.1"/>
    <property type="molecule type" value="Genomic_DNA"/>
</dbReference>
<name>A0A4S8JD82_MUSBA</name>
<dbReference type="STRING" id="52838.A0A4S8JD82"/>
<evidence type="ECO:0000256" key="3">
    <source>
        <dbReference type="ARBA" id="ARBA00022692"/>
    </source>
</evidence>
<keyword evidence="7 8" id="KW-0472">Membrane</keyword>
<keyword evidence="3 8" id="KW-0812">Transmembrane</keyword>
<reference evidence="10 11" key="1">
    <citation type="journal article" date="2019" name="Nat. Plants">
        <title>Genome sequencing of Musa balbisiana reveals subgenome evolution and function divergence in polyploid bananas.</title>
        <authorList>
            <person name="Yao X."/>
        </authorList>
    </citation>
    <scope>NUCLEOTIDE SEQUENCE [LARGE SCALE GENOMIC DNA]</scope>
    <source>
        <strain evidence="11">cv. DH-PKW</strain>
        <tissue evidence="10">Leaves</tissue>
    </source>
</reference>
<evidence type="ECO:0000256" key="1">
    <source>
        <dbReference type="ARBA" id="ARBA00004477"/>
    </source>
</evidence>
<proteinExistence type="inferred from homology"/>